<feature type="non-terminal residue" evidence="1">
    <location>
        <position position="108"/>
    </location>
</feature>
<reference evidence="1 2" key="1">
    <citation type="submission" date="2019-08" db="EMBL/GenBank/DDBJ databases">
        <title>Whole genome of Aphis craccivora.</title>
        <authorList>
            <person name="Voronova N.V."/>
            <person name="Shulinski R.S."/>
            <person name="Bandarenka Y.V."/>
            <person name="Zhorov D.G."/>
            <person name="Warner D."/>
        </authorList>
    </citation>
    <scope>NUCLEOTIDE SEQUENCE [LARGE SCALE GENOMIC DNA]</scope>
    <source>
        <strain evidence="1">180601</strain>
        <tissue evidence="1">Whole Body</tissue>
    </source>
</reference>
<dbReference type="EMBL" id="VUJU01005496">
    <property type="protein sequence ID" value="KAF0751045.1"/>
    <property type="molecule type" value="Genomic_DNA"/>
</dbReference>
<evidence type="ECO:0000313" key="1">
    <source>
        <dbReference type="EMBL" id="KAF0751045.1"/>
    </source>
</evidence>
<gene>
    <name evidence="1" type="ORF">FWK35_00018585</name>
</gene>
<organism evidence="1 2">
    <name type="scientific">Aphis craccivora</name>
    <name type="common">Cowpea aphid</name>
    <dbReference type="NCBI Taxonomy" id="307492"/>
    <lineage>
        <taxon>Eukaryota</taxon>
        <taxon>Metazoa</taxon>
        <taxon>Ecdysozoa</taxon>
        <taxon>Arthropoda</taxon>
        <taxon>Hexapoda</taxon>
        <taxon>Insecta</taxon>
        <taxon>Pterygota</taxon>
        <taxon>Neoptera</taxon>
        <taxon>Paraneoptera</taxon>
        <taxon>Hemiptera</taxon>
        <taxon>Sternorrhyncha</taxon>
        <taxon>Aphidomorpha</taxon>
        <taxon>Aphidoidea</taxon>
        <taxon>Aphididae</taxon>
        <taxon>Aphidini</taxon>
        <taxon>Aphis</taxon>
        <taxon>Aphis</taxon>
    </lineage>
</organism>
<accession>A0A6G0Y869</accession>
<evidence type="ECO:0000313" key="2">
    <source>
        <dbReference type="Proteomes" id="UP000478052"/>
    </source>
</evidence>
<dbReference type="AlphaFoldDB" id="A0A6G0Y869"/>
<dbReference type="OrthoDB" id="6609483at2759"/>
<comment type="caution">
    <text evidence="1">The sequence shown here is derived from an EMBL/GenBank/DDBJ whole genome shotgun (WGS) entry which is preliminary data.</text>
</comment>
<protein>
    <submittedName>
        <fullName evidence="1">DUF4806 domain-containing protein</fullName>
    </submittedName>
</protein>
<proteinExistence type="predicted"/>
<name>A0A6G0Y869_APHCR</name>
<sequence length="108" mass="12461">MHCMLIVSDYRKFVITSLTKIKYDLSDLTALSHSVNASNMILESGGDSVRRLMAKMFEDKVLLEFSLKKSFKLCKVYHLLIDAIRVHPKFQNLVDREFDVALATWLAH</sequence>
<dbReference type="Proteomes" id="UP000478052">
    <property type="component" value="Unassembled WGS sequence"/>
</dbReference>
<keyword evidence="2" id="KW-1185">Reference proteome</keyword>